<dbReference type="Proteomes" id="UP000193144">
    <property type="component" value="Unassembled WGS sequence"/>
</dbReference>
<dbReference type="AlphaFoldDB" id="A0A1Y1ZTP0"/>
<dbReference type="OrthoDB" id="5946236at2759"/>
<dbReference type="STRING" id="1231657.A0A1Y1ZTP0"/>
<dbReference type="PANTHER" id="PTHR37018">
    <property type="entry name" value="CULTURE SPECIFIC PROTEIN, PUTATIVE (AFU_ORTHOLOGUE AFUA_2G00130)-RELATED"/>
    <property type="match status" value="1"/>
</dbReference>
<reference evidence="3 4" key="1">
    <citation type="submission" date="2016-07" db="EMBL/GenBank/DDBJ databases">
        <title>Pervasive Adenine N6-methylation of Active Genes in Fungi.</title>
        <authorList>
            <consortium name="DOE Joint Genome Institute"/>
            <person name="Mondo S.J."/>
            <person name="Dannebaum R.O."/>
            <person name="Kuo R.C."/>
            <person name="Labutti K."/>
            <person name="Haridas S."/>
            <person name="Kuo A."/>
            <person name="Salamov A."/>
            <person name="Ahrendt S.R."/>
            <person name="Lipzen A."/>
            <person name="Sullivan W."/>
            <person name="Andreopoulos W.B."/>
            <person name="Clum A."/>
            <person name="Lindquist E."/>
            <person name="Daum C."/>
            <person name="Ramamoorthy G.K."/>
            <person name="Gryganskyi A."/>
            <person name="Culley D."/>
            <person name="Magnuson J.K."/>
            <person name="James T.Y."/>
            <person name="O'Malley M.A."/>
            <person name="Stajich J.E."/>
            <person name="Spatafora J.W."/>
            <person name="Visel A."/>
            <person name="Grigoriev I.V."/>
        </authorList>
    </citation>
    <scope>NUCLEOTIDE SEQUENCE [LARGE SCALE GENOMIC DNA]</scope>
    <source>
        <strain evidence="3 4">CBS 115471</strain>
    </source>
</reference>
<accession>A0A1Y1ZTP0</accession>
<feature type="domain" description="ATP-grasp" evidence="2">
    <location>
        <begin position="3"/>
        <end position="231"/>
    </location>
</feature>
<dbReference type="InterPro" id="IPR003806">
    <property type="entry name" value="ATP-grasp_PylC-type"/>
</dbReference>
<dbReference type="Gene3D" id="3.30.470.20">
    <property type="entry name" value="ATP-grasp fold, B domain"/>
    <property type="match status" value="1"/>
</dbReference>
<evidence type="ECO:0000313" key="3">
    <source>
        <dbReference type="EMBL" id="ORY13601.1"/>
    </source>
</evidence>
<gene>
    <name evidence="3" type="ORF">BCR34DRAFT_561786</name>
</gene>
<dbReference type="GO" id="GO:0046872">
    <property type="term" value="F:metal ion binding"/>
    <property type="evidence" value="ECO:0007669"/>
    <property type="project" value="InterPro"/>
</dbReference>
<dbReference type="PANTHER" id="PTHR37018:SF1">
    <property type="entry name" value="CULTURE SPECIFIC PROTEIN, PUTATIVE (AFU_ORTHOLOGUE AFUA_2G00130)-RELATED"/>
    <property type="match status" value="1"/>
</dbReference>
<sequence length="301" mass="34246">MSKRDLAFSGLPTPRTEVIEGRLSPSDVLDDKLVEAEAQRILQAVKDKPTPFVIKFPQSLAGQGVFVIKDEAKKAERMRLLEIEVHRMIRRLTPDNAYLEPVSLLLQDCIEGDTRNQSIFVTKTGRAEFVSTAEQFLDAEGIWRASILDYERQGELERLYRPVLDKVAAYVHSKGFYGPMGCDVMTGSEGNQYVVDLNVRLTGDYMMGPLRGHFYERRGLRYSYLITPLAVLGNRDLFEERFRDELVDGRMIIVGWSRGKFGRHEYSICSVVIGGRDHEHVLELADRVNAIALPKPEQEQP</sequence>
<keyword evidence="1" id="KW-0547">Nucleotide-binding</keyword>
<name>A0A1Y1ZTP0_9PLEO</name>
<dbReference type="InterPro" id="IPR053269">
    <property type="entry name" value="Asp-Met_ligase"/>
</dbReference>
<keyword evidence="1" id="KW-0067">ATP-binding</keyword>
<dbReference type="InterPro" id="IPR011761">
    <property type="entry name" value="ATP-grasp"/>
</dbReference>
<proteinExistence type="predicted"/>
<dbReference type="Pfam" id="PF02655">
    <property type="entry name" value="ATP-grasp_3"/>
    <property type="match status" value="1"/>
</dbReference>
<dbReference type="SUPFAM" id="SSF56059">
    <property type="entry name" value="Glutathione synthetase ATP-binding domain-like"/>
    <property type="match status" value="1"/>
</dbReference>
<keyword evidence="4" id="KW-1185">Reference proteome</keyword>
<organism evidence="3 4">
    <name type="scientific">Clohesyomyces aquaticus</name>
    <dbReference type="NCBI Taxonomy" id="1231657"/>
    <lineage>
        <taxon>Eukaryota</taxon>
        <taxon>Fungi</taxon>
        <taxon>Dikarya</taxon>
        <taxon>Ascomycota</taxon>
        <taxon>Pezizomycotina</taxon>
        <taxon>Dothideomycetes</taxon>
        <taxon>Pleosporomycetidae</taxon>
        <taxon>Pleosporales</taxon>
        <taxon>Lindgomycetaceae</taxon>
        <taxon>Clohesyomyces</taxon>
    </lineage>
</organism>
<evidence type="ECO:0000259" key="2">
    <source>
        <dbReference type="PROSITE" id="PS50975"/>
    </source>
</evidence>
<evidence type="ECO:0000256" key="1">
    <source>
        <dbReference type="PROSITE-ProRule" id="PRU00409"/>
    </source>
</evidence>
<dbReference type="GO" id="GO:0005524">
    <property type="term" value="F:ATP binding"/>
    <property type="evidence" value="ECO:0007669"/>
    <property type="project" value="UniProtKB-UniRule"/>
</dbReference>
<comment type="caution">
    <text evidence="3">The sequence shown here is derived from an EMBL/GenBank/DDBJ whole genome shotgun (WGS) entry which is preliminary data.</text>
</comment>
<dbReference type="EMBL" id="MCFA01000040">
    <property type="protein sequence ID" value="ORY13601.1"/>
    <property type="molecule type" value="Genomic_DNA"/>
</dbReference>
<evidence type="ECO:0000313" key="4">
    <source>
        <dbReference type="Proteomes" id="UP000193144"/>
    </source>
</evidence>
<dbReference type="PROSITE" id="PS50975">
    <property type="entry name" value="ATP_GRASP"/>
    <property type="match status" value="1"/>
</dbReference>
<protein>
    <recommendedName>
        <fullName evidence="2">ATP-grasp domain-containing protein</fullName>
    </recommendedName>
</protein>